<dbReference type="EMBL" id="JACHJG010000001">
    <property type="protein sequence ID" value="MBB4884958.1"/>
    <property type="molecule type" value="Genomic_DNA"/>
</dbReference>
<sequence>MGLMGMAGEGKESLNGRGPVYSGLFGPAPRPRGHTPWLTELMLKSGIRSAGIAARVK</sequence>
<dbReference type="Proteomes" id="UP000556436">
    <property type="component" value="Unassembled WGS sequence"/>
</dbReference>
<keyword evidence="2" id="KW-1185">Reference proteome</keyword>
<reference evidence="1 2" key="1">
    <citation type="submission" date="2020-08" db="EMBL/GenBank/DDBJ databases">
        <title>Genomic Encyclopedia of Type Strains, Phase III (KMG-III): the genomes of soil and plant-associated and newly described type strains.</title>
        <authorList>
            <person name="Whitman W."/>
        </authorList>
    </citation>
    <scope>NUCLEOTIDE SEQUENCE [LARGE SCALE GENOMIC DNA]</scope>
    <source>
        <strain evidence="1 2">CECT 3265</strain>
    </source>
</reference>
<comment type="caution">
    <text evidence="1">The sequence shown here is derived from an EMBL/GenBank/DDBJ whole genome shotgun (WGS) entry which is preliminary data.</text>
</comment>
<gene>
    <name evidence="1" type="ORF">FHS38_000967</name>
</gene>
<dbReference type="AlphaFoldDB" id="A0A7W7PDC1"/>
<organism evidence="1 2">
    <name type="scientific">Streptomyces netropsis</name>
    <name type="common">Streptoverticillium netropsis</name>
    <dbReference type="NCBI Taxonomy" id="55404"/>
    <lineage>
        <taxon>Bacteria</taxon>
        <taxon>Bacillati</taxon>
        <taxon>Actinomycetota</taxon>
        <taxon>Actinomycetes</taxon>
        <taxon>Kitasatosporales</taxon>
        <taxon>Streptomycetaceae</taxon>
        <taxon>Streptomyces</taxon>
    </lineage>
</organism>
<evidence type="ECO:0000313" key="1">
    <source>
        <dbReference type="EMBL" id="MBB4884958.1"/>
    </source>
</evidence>
<accession>A0A7W7PDC1</accession>
<proteinExistence type="predicted"/>
<protein>
    <submittedName>
        <fullName evidence="1">Uncharacterized protein</fullName>
    </submittedName>
</protein>
<name>A0A7W7PDC1_STRNE</name>
<evidence type="ECO:0000313" key="2">
    <source>
        <dbReference type="Proteomes" id="UP000556436"/>
    </source>
</evidence>